<dbReference type="Gene3D" id="3.90.190.20">
    <property type="entry name" value="Mur ligase, C-terminal domain"/>
    <property type="match status" value="1"/>
</dbReference>
<keyword evidence="7 11" id="KW-0067">ATP-binding</keyword>
<reference evidence="14" key="2">
    <citation type="journal article" date="2021" name="PeerJ">
        <title>Extensive microbial diversity within the chicken gut microbiome revealed by metagenomics and culture.</title>
        <authorList>
            <person name="Gilroy R."/>
            <person name="Ravi A."/>
            <person name="Getino M."/>
            <person name="Pursley I."/>
            <person name="Horton D.L."/>
            <person name="Alikhan N.F."/>
            <person name="Baker D."/>
            <person name="Gharbi K."/>
            <person name="Hall N."/>
            <person name="Watson M."/>
            <person name="Adriaenssens E.M."/>
            <person name="Foster-Nyarko E."/>
            <person name="Jarju S."/>
            <person name="Secka A."/>
            <person name="Antonio M."/>
            <person name="Oren A."/>
            <person name="Chaudhuri R.R."/>
            <person name="La Ragione R."/>
            <person name="Hildebrand F."/>
            <person name="Pallen M.J."/>
        </authorList>
    </citation>
    <scope>NUCLEOTIDE SEQUENCE</scope>
    <source>
        <strain evidence="14">ChiSjej1B19-3389</strain>
    </source>
</reference>
<proteinExistence type="inferred from homology"/>
<dbReference type="GO" id="GO:0005524">
    <property type="term" value="F:ATP binding"/>
    <property type="evidence" value="ECO:0007669"/>
    <property type="project" value="UniProtKB-KW"/>
</dbReference>
<evidence type="ECO:0000256" key="6">
    <source>
        <dbReference type="ARBA" id="ARBA00022741"/>
    </source>
</evidence>
<dbReference type="GO" id="GO:0046872">
    <property type="term" value="F:metal ion binding"/>
    <property type="evidence" value="ECO:0007669"/>
    <property type="project" value="UniProtKB-KW"/>
</dbReference>
<evidence type="ECO:0000256" key="10">
    <source>
        <dbReference type="ARBA" id="ARBA00047493"/>
    </source>
</evidence>
<reference evidence="14" key="1">
    <citation type="submission" date="2020-10" db="EMBL/GenBank/DDBJ databases">
        <authorList>
            <person name="Gilroy R."/>
        </authorList>
    </citation>
    <scope>NUCLEOTIDE SEQUENCE</scope>
    <source>
        <strain evidence="14">ChiSjej1B19-3389</strain>
    </source>
</reference>
<protein>
    <recommendedName>
        <fullName evidence="3">tetrahydrofolate synthase</fullName>
        <ecNumber evidence="3">6.3.2.17</ecNumber>
    </recommendedName>
    <alternativeName>
        <fullName evidence="9">Tetrahydrofolylpolyglutamate synthase</fullName>
    </alternativeName>
</protein>
<dbReference type="PROSITE" id="PS01011">
    <property type="entry name" value="FOLYLPOLYGLU_SYNT_1"/>
    <property type="match status" value="1"/>
</dbReference>
<dbReference type="Gene3D" id="3.40.1190.10">
    <property type="entry name" value="Mur-like, catalytic domain"/>
    <property type="match status" value="1"/>
</dbReference>
<dbReference type="InterPro" id="IPR036615">
    <property type="entry name" value="Mur_ligase_C_dom_sf"/>
</dbReference>
<dbReference type="SUPFAM" id="SSF53623">
    <property type="entry name" value="MurD-like peptide ligases, catalytic domain"/>
    <property type="match status" value="1"/>
</dbReference>
<dbReference type="NCBIfam" id="TIGR01499">
    <property type="entry name" value="folC"/>
    <property type="match status" value="1"/>
</dbReference>
<gene>
    <name evidence="14" type="ORF">IAD32_07730</name>
</gene>
<dbReference type="GO" id="GO:0008841">
    <property type="term" value="F:dihydrofolate synthase activity"/>
    <property type="evidence" value="ECO:0007669"/>
    <property type="project" value="TreeGrafter"/>
</dbReference>
<name>A0A9D0ZKL7_9FIRM</name>
<dbReference type="PANTHER" id="PTHR11136">
    <property type="entry name" value="FOLYLPOLYGLUTAMATE SYNTHASE-RELATED"/>
    <property type="match status" value="1"/>
</dbReference>
<dbReference type="InterPro" id="IPR001645">
    <property type="entry name" value="Folylpolyglutamate_synth"/>
</dbReference>
<comment type="cofactor">
    <cofactor evidence="1">
        <name>Mg(2+)</name>
        <dbReference type="ChEBI" id="CHEBI:18420"/>
    </cofactor>
</comment>
<dbReference type="PANTHER" id="PTHR11136:SF0">
    <property type="entry name" value="DIHYDROFOLATE SYNTHETASE-RELATED"/>
    <property type="match status" value="1"/>
</dbReference>
<evidence type="ECO:0000313" key="15">
    <source>
        <dbReference type="Proteomes" id="UP000886787"/>
    </source>
</evidence>
<keyword evidence="8" id="KW-0460">Magnesium</keyword>
<comment type="catalytic activity">
    <reaction evidence="10">
        <text>(6S)-5,6,7,8-tetrahydrofolyl-(gamma-L-Glu)(n) + L-glutamate + ATP = (6S)-5,6,7,8-tetrahydrofolyl-(gamma-L-Glu)(n+1) + ADP + phosphate + H(+)</text>
        <dbReference type="Rhea" id="RHEA:10580"/>
        <dbReference type="Rhea" id="RHEA-COMP:14738"/>
        <dbReference type="Rhea" id="RHEA-COMP:14740"/>
        <dbReference type="ChEBI" id="CHEBI:15378"/>
        <dbReference type="ChEBI" id="CHEBI:29985"/>
        <dbReference type="ChEBI" id="CHEBI:30616"/>
        <dbReference type="ChEBI" id="CHEBI:43474"/>
        <dbReference type="ChEBI" id="CHEBI:141005"/>
        <dbReference type="ChEBI" id="CHEBI:456216"/>
        <dbReference type="EC" id="6.3.2.17"/>
    </reaction>
</comment>
<evidence type="ECO:0000256" key="11">
    <source>
        <dbReference type="PIRNR" id="PIRNR001563"/>
    </source>
</evidence>
<dbReference type="PIRSF" id="PIRSF001563">
    <property type="entry name" value="Folylpolyglu_synth"/>
    <property type="match status" value="1"/>
</dbReference>
<evidence type="ECO:0000256" key="1">
    <source>
        <dbReference type="ARBA" id="ARBA00001946"/>
    </source>
</evidence>
<dbReference type="Pfam" id="PF02875">
    <property type="entry name" value="Mur_ligase_C"/>
    <property type="match status" value="1"/>
</dbReference>
<feature type="domain" description="Mur ligase C-terminal" evidence="12">
    <location>
        <begin position="292"/>
        <end position="410"/>
    </location>
</feature>
<comment type="similarity">
    <text evidence="2 11">Belongs to the folylpolyglutamate synthase family.</text>
</comment>
<dbReference type="Proteomes" id="UP000886787">
    <property type="component" value="Unassembled WGS sequence"/>
</dbReference>
<keyword evidence="5" id="KW-0479">Metal-binding</keyword>
<dbReference type="AlphaFoldDB" id="A0A9D0ZKL7"/>
<evidence type="ECO:0000256" key="9">
    <source>
        <dbReference type="ARBA" id="ARBA00030592"/>
    </source>
</evidence>
<feature type="domain" description="Mur ligase central" evidence="13">
    <location>
        <begin position="44"/>
        <end position="262"/>
    </location>
</feature>
<comment type="caution">
    <text evidence="14">The sequence shown here is derived from an EMBL/GenBank/DDBJ whole genome shotgun (WGS) entry which is preliminary data.</text>
</comment>
<evidence type="ECO:0000256" key="3">
    <source>
        <dbReference type="ARBA" id="ARBA00013025"/>
    </source>
</evidence>
<dbReference type="GO" id="GO:0005737">
    <property type="term" value="C:cytoplasm"/>
    <property type="evidence" value="ECO:0007669"/>
    <property type="project" value="TreeGrafter"/>
</dbReference>
<evidence type="ECO:0000256" key="8">
    <source>
        <dbReference type="ARBA" id="ARBA00022842"/>
    </source>
</evidence>
<accession>A0A9D0ZKL7</accession>
<keyword evidence="6 11" id="KW-0547">Nucleotide-binding</keyword>
<dbReference type="InterPro" id="IPR018109">
    <property type="entry name" value="Folylpolyglutamate_synth_CS"/>
</dbReference>
<evidence type="ECO:0000256" key="2">
    <source>
        <dbReference type="ARBA" id="ARBA00008276"/>
    </source>
</evidence>
<dbReference type="InterPro" id="IPR036565">
    <property type="entry name" value="Mur-like_cat_sf"/>
</dbReference>
<evidence type="ECO:0000259" key="13">
    <source>
        <dbReference type="Pfam" id="PF08245"/>
    </source>
</evidence>
<evidence type="ECO:0000259" key="12">
    <source>
        <dbReference type="Pfam" id="PF02875"/>
    </source>
</evidence>
<sequence length="428" mass="46373">MTYQQTVNKIHSFLRFGSRPGLGRITKLLQLLGNPHKGLSCVHVAGTNGKGSVCAMLSSVLKNAGHKTGLFISPYVVDFRERIQINGCMIPETQLCEITAQVLPFVEEMAKQNEIITEFELITTIAFLCFKRQNCDVVVLETGLGGRFDSTNVIQTPLCSVITSIGLDHTAVLGSTMEQIAFEKSGIIKPHGNTVFYPQQQSVNAVIERAVTEQKNTLFYADKVPLSPLESTIKGTILDYNGQRLLLPLIGRHQIKNAKTALQTLQVLQKTGISISASSIADGFSQVFLPARMELLSSRPVVLLDGSHNPDGLSALADVIRTYLPNKKAVCIMGMLRDKDSISSLSHISGLFSTLITLTPQNPRALPAQTLAQEAKTCFPNTIAMEDPAQAIEKALSLAGADGAVVCCGSLYLAAQLRPVLLKTVNRN</sequence>
<dbReference type="EMBL" id="DVFW01000042">
    <property type="protein sequence ID" value="HIQ81151.1"/>
    <property type="molecule type" value="Genomic_DNA"/>
</dbReference>
<dbReference type="InterPro" id="IPR013221">
    <property type="entry name" value="Mur_ligase_cen"/>
</dbReference>
<organism evidence="14 15">
    <name type="scientific">Candidatus Scatavimonas merdigallinarum</name>
    <dbReference type="NCBI Taxonomy" id="2840914"/>
    <lineage>
        <taxon>Bacteria</taxon>
        <taxon>Bacillati</taxon>
        <taxon>Bacillota</taxon>
        <taxon>Clostridia</taxon>
        <taxon>Eubacteriales</taxon>
        <taxon>Oscillospiraceae</taxon>
        <taxon>Oscillospiraceae incertae sedis</taxon>
        <taxon>Candidatus Scatavimonas</taxon>
    </lineage>
</organism>
<dbReference type="EC" id="6.3.2.17" evidence="3"/>
<dbReference type="InterPro" id="IPR004101">
    <property type="entry name" value="Mur_ligase_C"/>
</dbReference>
<dbReference type="FunFam" id="3.40.1190.10:FF:000011">
    <property type="entry name" value="Folylpolyglutamate synthase/dihydrofolate synthase"/>
    <property type="match status" value="1"/>
</dbReference>
<dbReference type="PROSITE" id="PS01012">
    <property type="entry name" value="FOLYLPOLYGLU_SYNT_2"/>
    <property type="match status" value="1"/>
</dbReference>
<evidence type="ECO:0000256" key="4">
    <source>
        <dbReference type="ARBA" id="ARBA00022598"/>
    </source>
</evidence>
<evidence type="ECO:0000256" key="5">
    <source>
        <dbReference type="ARBA" id="ARBA00022723"/>
    </source>
</evidence>
<evidence type="ECO:0000313" key="14">
    <source>
        <dbReference type="EMBL" id="HIQ81151.1"/>
    </source>
</evidence>
<keyword evidence="4 11" id="KW-0436">Ligase</keyword>
<dbReference type="SUPFAM" id="SSF53244">
    <property type="entry name" value="MurD-like peptide ligases, peptide-binding domain"/>
    <property type="match status" value="1"/>
</dbReference>
<dbReference type="GO" id="GO:0004326">
    <property type="term" value="F:tetrahydrofolylpolyglutamate synthase activity"/>
    <property type="evidence" value="ECO:0007669"/>
    <property type="project" value="UniProtKB-EC"/>
</dbReference>
<dbReference type="Pfam" id="PF08245">
    <property type="entry name" value="Mur_ligase_M"/>
    <property type="match status" value="1"/>
</dbReference>
<evidence type="ECO:0000256" key="7">
    <source>
        <dbReference type="ARBA" id="ARBA00022840"/>
    </source>
</evidence>